<dbReference type="EMBL" id="SUNJ01001627">
    <property type="protein sequence ID" value="TPP66584.1"/>
    <property type="molecule type" value="Genomic_DNA"/>
</dbReference>
<proteinExistence type="predicted"/>
<evidence type="ECO:0000313" key="3">
    <source>
        <dbReference type="Proteomes" id="UP000316759"/>
    </source>
</evidence>
<name>A0A504YYN8_FASGI</name>
<feature type="compositionally biased region" description="Low complexity" evidence="1">
    <location>
        <begin position="81"/>
        <end position="107"/>
    </location>
</feature>
<accession>A0A504YYN8</accession>
<feature type="compositionally biased region" description="Basic and acidic residues" evidence="1">
    <location>
        <begin position="39"/>
        <end position="48"/>
    </location>
</feature>
<evidence type="ECO:0000313" key="2">
    <source>
        <dbReference type="EMBL" id="TPP66584.1"/>
    </source>
</evidence>
<keyword evidence="3" id="KW-1185">Reference proteome</keyword>
<feature type="compositionally biased region" description="Polar residues" evidence="1">
    <location>
        <begin position="156"/>
        <end position="168"/>
    </location>
</feature>
<dbReference type="Proteomes" id="UP000316759">
    <property type="component" value="Unassembled WGS sequence"/>
</dbReference>
<comment type="caution">
    <text evidence="2">The sequence shown here is derived from an EMBL/GenBank/DDBJ whole genome shotgun (WGS) entry which is preliminary data.</text>
</comment>
<dbReference type="OrthoDB" id="6283088at2759"/>
<gene>
    <name evidence="2" type="ORF">FGIG_04406</name>
</gene>
<feature type="compositionally biased region" description="Polar residues" evidence="1">
    <location>
        <begin position="51"/>
        <end position="75"/>
    </location>
</feature>
<sequence>MKPSNQSGLESQITDVPSTERRHHSGGAVIIGPSPSSRRCKDSTDHVQRSALKSTTNRAEGTGKIGSSQATTTDQRGLGTRGRSNYSSRSRSRSGRTTDTAAGTTTRHPNAAGSADYSPRSKMPDMGQKPMFHGTIAGHQSQPLSSQSAALCTKSYGPSPTESVSTVSDGREQERRQISSEDYIGEYHHTLIREYLNWVPYCEN</sequence>
<feature type="region of interest" description="Disordered" evidence="1">
    <location>
        <begin position="1"/>
        <end position="125"/>
    </location>
</feature>
<evidence type="ECO:0000256" key="1">
    <source>
        <dbReference type="SAM" id="MobiDB-lite"/>
    </source>
</evidence>
<organism evidence="2 3">
    <name type="scientific">Fasciola gigantica</name>
    <name type="common">Giant liver fluke</name>
    <dbReference type="NCBI Taxonomy" id="46835"/>
    <lineage>
        <taxon>Eukaryota</taxon>
        <taxon>Metazoa</taxon>
        <taxon>Spiralia</taxon>
        <taxon>Lophotrochozoa</taxon>
        <taxon>Platyhelminthes</taxon>
        <taxon>Trematoda</taxon>
        <taxon>Digenea</taxon>
        <taxon>Plagiorchiida</taxon>
        <taxon>Echinostomata</taxon>
        <taxon>Echinostomatoidea</taxon>
        <taxon>Fasciolidae</taxon>
        <taxon>Fasciola</taxon>
    </lineage>
</organism>
<reference evidence="2 3" key="1">
    <citation type="submission" date="2019-04" db="EMBL/GenBank/DDBJ databases">
        <title>Annotation for the trematode Fasciola gigantica.</title>
        <authorList>
            <person name="Choi Y.-J."/>
        </authorList>
    </citation>
    <scope>NUCLEOTIDE SEQUENCE [LARGE SCALE GENOMIC DNA]</scope>
    <source>
        <strain evidence="2">Uganda_cow_1</strain>
    </source>
</reference>
<feature type="compositionally biased region" description="Polar residues" evidence="1">
    <location>
        <begin position="1"/>
        <end position="17"/>
    </location>
</feature>
<protein>
    <submittedName>
        <fullName evidence="2">Uncharacterized protein</fullName>
    </submittedName>
</protein>
<feature type="region of interest" description="Disordered" evidence="1">
    <location>
        <begin position="151"/>
        <end position="176"/>
    </location>
</feature>
<dbReference type="AlphaFoldDB" id="A0A504YYN8"/>